<sequence length="337" mass="35290">AAGTTRTSSVVQASERPTTSRPQAGATVDQPPQETGINDTPDSVPTAPPRPDGTTEGSGNEASGESEMSHLPNGSGVTQGSGITEDHEPTINSVTGSTGSSQNKHIQLSSQAAGIIGATIGVVLLLLIGPEKAATSRRSPYRRPLCLDYQSTLAIDVIDLMGRHFRPFWTGPVSQDWGGSHSQCSSMTALWPKGLLARILAGGSREQFAPMSIMHAPKTGLMAGPGARGSVGITTYLGTLSTVIQNLSFLLSQAVVSRLGEIDVAQTGKTAVACSRKSGVGLQHAFSTLGRQVVEFNEEAFEKELVPPSSMPAAFLKRLVEPLHCVELAELGHATRM</sequence>
<organism evidence="1 2">
    <name type="scientific">Acaulospora colombiana</name>
    <dbReference type="NCBI Taxonomy" id="27376"/>
    <lineage>
        <taxon>Eukaryota</taxon>
        <taxon>Fungi</taxon>
        <taxon>Fungi incertae sedis</taxon>
        <taxon>Mucoromycota</taxon>
        <taxon>Glomeromycotina</taxon>
        <taxon>Glomeromycetes</taxon>
        <taxon>Diversisporales</taxon>
        <taxon>Acaulosporaceae</taxon>
        <taxon>Acaulospora</taxon>
    </lineage>
</organism>
<reference evidence="1" key="1">
    <citation type="submission" date="2021-06" db="EMBL/GenBank/DDBJ databases">
        <authorList>
            <person name="Kallberg Y."/>
            <person name="Tangrot J."/>
            <person name="Rosling A."/>
        </authorList>
    </citation>
    <scope>NUCLEOTIDE SEQUENCE</scope>
    <source>
        <strain evidence="1">CL356</strain>
    </source>
</reference>
<feature type="non-terminal residue" evidence="1">
    <location>
        <position position="1"/>
    </location>
</feature>
<keyword evidence="2" id="KW-1185">Reference proteome</keyword>
<protein>
    <submittedName>
        <fullName evidence="1">13583_t:CDS:1</fullName>
    </submittedName>
</protein>
<accession>A0ACA9PIG6</accession>
<comment type="caution">
    <text evidence="1">The sequence shown here is derived from an EMBL/GenBank/DDBJ whole genome shotgun (WGS) entry which is preliminary data.</text>
</comment>
<evidence type="ECO:0000313" key="2">
    <source>
        <dbReference type="Proteomes" id="UP000789525"/>
    </source>
</evidence>
<dbReference type="EMBL" id="CAJVPT010033167">
    <property type="protein sequence ID" value="CAG8703954.1"/>
    <property type="molecule type" value="Genomic_DNA"/>
</dbReference>
<evidence type="ECO:0000313" key="1">
    <source>
        <dbReference type="EMBL" id="CAG8703954.1"/>
    </source>
</evidence>
<gene>
    <name evidence="1" type="ORF">ACOLOM_LOCUS10372</name>
</gene>
<name>A0ACA9PIG6_9GLOM</name>
<feature type="non-terminal residue" evidence="1">
    <location>
        <position position="337"/>
    </location>
</feature>
<dbReference type="Proteomes" id="UP000789525">
    <property type="component" value="Unassembled WGS sequence"/>
</dbReference>
<proteinExistence type="predicted"/>